<proteinExistence type="predicted"/>
<dbReference type="STRING" id="679897.HMU00180"/>
<dbReference type="KEGG" id="hms:HMU00180"/>
<protein>
    <submittedName>
        <fullName evidence="1">Putative outer membrane protein</fullName>
    </submittedName>
</protein>
<reference evidence="1 2" key="1">
    <citation type="journal article" date="2010" name="BMC Genomics">
        <title>Comparative genomics and proteomics of Helicobacter mustelae, an ulcerogenic and carcinogenic gastric pathogen.</title>
        <authorList>
            <person name="O'Toole P.W."/>
            <person name="Snelling W.J."/>
            <person name="Canchaya C."/>
            <person name="Forde B.M."/>
            <person name="Hardie K.R."/>
            <person name="Josenhans C."/>
            <person name="Graham R.L.J."/>
            <person name="McMullan G."/>
            <person name="Parkhill J."/>
            <person name="Belda E."/>
            <person name="Bentley S.D."/>
        </authorList>
    </citation>
    <scope>NUCLEOTIDE SEQUENCE [LARGE SCALE GENOMIC DNA]</scope>
    <source>
        <strain evidence="2">ATCC 43772 / LMG 18044 / NCTC 12198 / 12198</strain>
    </source>
</reference>
<name>D3UFL3_HELM1</name>
<organism evidence="1 2">
    <name type="scientific">Helicobacter mustelae (strain ATCC 43772 / CCUG 25715 / CIP 103759 / LMG 18044 / NCTC 12198 / R85-136P)</name>
    <name type="common">Campylobacter mustelae</name>
    <dbReference type="NCBI Taxonomy" id="679897"/>
    <lineage>
        <taxon>Bacteria</taxon>
        <taxon>Pseudomonadati</taxon>
        <taxon>Campylobacterota</taxon>
        <taxon>Epsilonproteobacteria</taxon>
        <taxon>Campylobacterales</taxon>
        <taxon>Helicobacteraceae</taxon>
        <taxon>Helicobacter</taxon>
    </lineage>
</organism>
<evidence type="ECO:0000313" key="2">
    <source>
        <dbReference type="Proteomes" id="UP000001522"/>
    </source>
</evidence>
<dbReference type="Pfam" id="PF01856">
    <property type="entry name" value="HP_OMP"/>
    <property type="match status" value="1"/>
</dbReference>
<keyword evidence="2" id="KW-1185">Reference proteome</keyword>
<dbReference type="EMBL" id="FN555004">
    <property type="protein sequence ID" value="CBG39284.1"/>
    <property type="molecule type" value="Genomic_DNA"/>
</dbReference>
<accession>D3UFL3</accession>
<dbReference type="AlphaFoldDB" id="D3UFL3"/>
<dbReference type="InterPro" id="IPR002718">
    <property type="entry name" value="OMP_Helicobacter"/>
</dbReference>
<dbReference type="Proteomes" id="UP000001522">
    <property type="component" value="Chromosome"/>
</dbReference>
<sequence>MTQGMIQSSGSISYKGTFQGVTQELHGSAFYKMDSSKNFGPLVSVNLGTEHLFFQDIFGFRWSIGVGYQSLAIKDRILPTFPDPQLNAYNTAIKTLEGPRFDASFDLMLNFFRNEKFSFGMFGGIQYNLYLAKFATKDSDFSKASIKITNDAFSLDLKTQGFNGQNTFGNAAYRVGLSMMFAKHHRVEFYISRNIASNSYKRNNERKNIYRQGNLEEKQVFKISEMLKLGTNTYMLSYKYVF</sequence>
<dbReference type="HOGENOM" id="CLU_1145957_0_0_7"/>
<evidence type="ECO:0000313" key="1">
    <source>
        <dbReference type="EMBL" id="CBG39284.1"/>
    </source>
</evidence>
<gene>
    <name evidence="1" type="ordered locus">HMU00180</name>
</gene>